<feature type="compositionally biased region" description="Acidic residues" evidence="1">
    <location>
        <begin position="104"/>
        <end position="125"/>
    </location>
</feature>
<feature type="compositionally biased region" description="Gly residues" evidence="1">
    <location>
        <begin position="240"/>
        <end position="260"/>
    </location>
</feature>
<feature type="compositionally biased region" description="Low complexity" evidence="1">
    <location>
        <begin position="126"/>
        <end position="141"/>
    </location>
</feature>
<evidence type="ECO:0000313" key="3">
    <source>
        <dbReference type="Proteomes" id="UP001278500"/>
    </source>
</evidence>
<reference evidence="2" key="1">
    <citation type="journal article" date="2023" name="Mol. Phylogenet. Evol.">
        <title>Genome-scale phylogeny and comparative genomics of the fungal order Sordariales.</title>
        <authorList>
            <person name="Hensen N."/>
            <person name="Bonometti L."/>
            <person name="Westerberg I."/>
            <person name="Brannstrom I.O."/>
            <person name="Guillou S."/>
            <person name="Cros-Aarteil S."/>
            <person name="Calhoun S."/>
            <person name="Haridas S."/>
            <person name="Kuo A."/>
            <person name="Mondo S."/>
            <person name="Pangilinan J."/>
            <person name="Riley R."/>
            <person name="LaButti K."/>
            <person name="Andreopoulos B."/>
            <person name="Lipzen A."/>
            <person name="Chen C."/>
            <person name="Yan M."/>
            <person name="Daum C."/>
            <person name="Ng V."/>
            <person name="Clum A."/>
            <person name="Steindorff A."/>
            <person name="Ohm R.A."/>
            <person name="Martin F."/>
            <person name="Silar P."/>
            <person name="Natvig D.O."/>
            <person name="Lalanne C."/>
            <person name="Gautier V."/>
            <person name="Ament-Velasquez S.L."/>
            <person name="Kruys A."/>
            <person name="Hutchinson M.I."/>
            <person name="Powell A.J."/>
            <person name="Barry K."/>
            <person name="Miller A.N."/>
            <person name="Grigoriev I.V."/>
            <person name="Debuchy R."/>
            <person name="Gladieux P."/>
            <person name="Hiltunen Thoren M."/>
            <person name="Johannesson H."/>
        </authorList>
    </citation>
    <scope>NUCLEOTIDE SEQUENCE</scope>
    <source>
        <strain evidence="2">CBS 560.94</strain>
    </source>
</reference>
<reference evidence="2" key="2">
    <citation type="submission" date="2023-06" db="EMBL/GenBank/DDBJ databases">
        <authorList>
            <consortium name="Lawrence Berkeley National Laboratory"/>
            <person name="Haridas S."/>
            <person name="Hensen N."/>
            <person name="Bonometti L."/>
            <person name="Westerberg I."/>
            <person name="Brannstrom I.O."/>
            <person name="Guillou S."/>
            <person name="Cros-Aarteil S."/>
            <person name="Calhoun S."/>
            <person name="Kuo A."/>
            <person name="Mondo S."/>
            <person name="Pangilinan J."/>
            <person name="Riley R."/>
            <person name="Labutti K."/>
            <person name="Andreopoulos B."/>
            <person name="Lipzen A."/>
            <person name="Chen C."/>
            <person name="Yanf M."/>
            <person name="Daum C."/>
            <person name="Ng V."/>
            <person name="Clum A."/>
            <person name="Steindorff A."/>
            <person name="Ohm R."/>
            <person name="Martin F."/>
            <person name="Silar P."/>
            <person name="Natvig D."/>
            <person name="Lalanne C."/>
            <person name="Gautier V."/>
            <person name="Ament-Velasquez S.L."/>
            <person name="Kruys A."/>
            <person name="Hutchinson M.I."/>
            <person name="Powell A.J."/>
            <person name="Barry K."/>
            <person name="Miller A.N."/>
            <person name="Grigoriev I.V."/>
            <person name="Debuchy R."/>
            <person name="Gladieux P."/>
            <person name="Thoren M.H."/>
            <person name="Johannesson H."/>
        </authorList>
    </citation>
    <scope>NUCLEOTIDE SEQUENCE</scope>
    <source>
        <strain evidence="2">CBS 560.94</strain>
    </source>
</reference>
<name>A0AAE0JEY6_9PEZI</name>
<keyword evidence="3" id="KW-1185">Reference proteome</keyword>
<dbReference type="EMBL" id="JAUEPP010000004">
    <property type="protein sequence ID" value="KAK3344820.1"/>
    <property type="molecule type" value="Genomic_DNA"/>
</dbReference>
<dbReference type="AlphaFoldDB" id="A0AAE0JEY6"/>
<evidence type="ECO:0000313" key="2">
    <source>
        <dbReference type="EMBL" id="KAK3344820.1"/>
    </source>
</evidence>
<dbReference type="RefSeq" id="XP_062681433.1">
    <property type="nucleotide sequence ID" value="XM_062821579.1"/>
</dbReference>
<protein>
    <submittedName>
        <fullName evidence="2">Uncharacterized protein</fullName>
    </submittedName>
</protein>
<feature type="compositionally biased region" description="Low complexity" evidence="1">
    <location>
        <begin position="155"/>
        <end position="168"/>
    </location>
</feature>
<comment type="caution">
    <text evidence="2">The sequence shown here is derived from an EMBL/GenBank/DDBJ whole genome shotgun (WGS) entry which is preliminary data.</text>
</comment>
<feature type="region of interest" description="Disordered" evidence="1">
    <location>
        <begin position="38"/>
        <end position="271"/>
    </location>
</feature>
<evidence type="ECO:0000256" key="1">
    <source>
        <dbReference type="SAM" id="MobiDB-lite"/>
    </source>
</evidence>
<proteinExistence type="predicted"/>
<feature type="compositionally biased region" description="Gly residues" evidence="1">
    <location>
        <begin position="169"/>
        <end position="191"/>
    </location>
</feature>
<dbReference type="Proteomes" id="UP001278500">
    <property type="component" value="Unassembled WGS sequence"/>
</dbReference>
<dbReference type="GeneID" id="87858733"/>
<accession>A0AAE0JEY6</accession>
<organism evidence="2 3">
    <name type="scientific">Neurospora tetraspora</name>
    <dbReference type="NCBI Taxonomy" id="94610"/>
    <lineage>
        <taxon>Eukaryota</taxon>
        <taxon>Fungi</taxon>
        <taxon>Dikarya</taxon>
        <taxon>Ascomycota</taxon>
        <taxon>Pezizomycotina</taxon>
        <taxon>Sordariomycetes</taxon>
        <taxon>Sordariomycetidae</taxon>
        <taxon>Sordariales</taxon>
        <taxon>Sordariaceae</taxon>
        <taxon>Neurospora</taxon>
    </lineage>
</organism>
<gene>
    <name evidence="2" type="ORF">B0H65DRAFT_186572</name>
</gene>
<sequence length="271" mass="28031">MTQPPSDNTTNTNDDEIFADVEAEAAAMAAAMGFSSFGQQAPLAGDSDADETSAADPNGRPSKKRRYNSRVDAYVGPTPQGTGANDVPVQRRVFASKSEKEDNVGDENEINLDIDDNDNDNDENPAAEASSTTTTITLPINPSLPPKPPQIQVSNHGFNNNNLHNQRGGHSGHGGRGGRGGVGVGVGGRGGHGGHGHGRGDPSKPWYTDYYDPSSNENPWERLEQQRGMEAVGSWLPSRSGGGGGGGRRGGLGSGSGSGASGSQQEGQPVV</sequence>